<evidence type="ECO:0000313" key="8">
    <source>
        <dbReference type="EMBL" id="SCC41230.1"/>
    </source>
</evidence>
<keyword evidence="5 6" id="KW-0472">Membrane</keyword>
<gene>
    <name evidence="8" type="ORF">BC10311_03110</name>
</gene>
<evidence type="ECO:0000256" key="5">
    <source>
        <dbReference type="ARBA" id="ARBA00023136"/>
    </source>
</evidence>
<keyword evidence="2" id="KW-1003">Cell membrane</keyword>
<evidence type="ECO:0000256" key="3">
    <source>
        <dbReference type="ARBA" id="ARBA00022692"/>
    </source>
</evidence>
<keyword evidence="3 6" id="KW-0812">Transmembrane</keyword>
<dbReference type="InterPro" id="IPR003838">
    <property type="entry name" value="ABC3_permease_C"/>
</dbReference>
<evidence type="ECO:0000259" key="7">
    <source>
        <dbReference type="Pfam" id="PF02687"/>
    </source>
</evidence>
<organism evidence="8 9">
    <name type="scientific">Bacillus wiedmannii</name>
    <dbReference type="NCBI Taxonomy" id="1890302"/>
    <lineage>
        <taxon>Bacteria</taxon>
        <taxon>Bacillati</taxon>
        <taxon>Bacillota</taxon>
        <taxon>Bacilli</taxon>
        <taxon>Bacillales</taxon>
        <taxon>Bacillaceae</taxon>
        <taxon>Bacillus</taxon>
        <taxon>Bacillus cereus group</taxon>
    </lineage>
</organism>
<sequence>MTQVAILIAIFISVLITAMFFKMLLAKDSSQILIMKSIGFSYKDIRIQYIIRSIVIVLLGIVTGTCIAAMFGEMLVSWLGSFMGAAHIKFVVNPIVSYVICPAILFISVTTATLFISFTIKQTNDVKPNGE</sequence>
<evidence type="ECO:0000313" key="9">
    <source>
        <dbReference type="Proteomes" id="UP000195728"/>
    </source>
</evidence>
<evidence type="ECO:0000256" key="1">
    <source>
        <dbReference type="ARBA" id="ARBA00004651"/>
    </source>
</evidence>
<comment type="caution">
    <text evidence="8">The sequence shown here is derived from an EMBL/GenBank/DDBJ whole genome shotgun (WGS) entry which is preliminary data.</text>
</comment>
<reference evidence="8 9" key="1">
    <citation type="submission" date="2016-08" db="EMBL/GenBank/DDBJ databases">
        <authorList>
            <person name="Loux V."/>
            <person name="Rue O."/>
        </authorList>
    </citation>
    <scope>NUCLEOTIDE SEQUENCE [LARGE SCALE GENOMIC DNA]</scope>
    <source>
        <strain evidence="8 9">WSBC_10311</strain>
    </source>
</reference>
<dbReference type="GO" id="GO:0005886">
    <property type="term" value="C:plasma membrane"/>
    <property type="evidence" value="ECO:0007669"/>
    <property type="project" value="UniProtKB-SubCell"/>
</dbReference>
<accession>A0AB37YSX7</accession>
<feature type="transmembrane region" description="Helical" evidence="6">
    <location>
        <begin position="47"/>
        <end position="75"/>
    </location>
</feature>
<proteinExistence type="predicted"/>
<evidence type="ECO:0000256" key="4">
    <source>
        <dbReference type="ARBA" id="ARBA00022989"/>
    </source>
</evidence>
<evidence type="ECO:0000256" key="6">
    <source>
        <dbReference type="SAM" id="Phobius"/>
    </source>
</evidence>
<evidence type="ECO:0000256" key="2">
    <source>
        <dbReference type="ARBA" id="ARBA00022475"/>
    </source>
</evidence>
<feature type="transmembrane region" description="Helical" evidence="6">
    <location>
        <begin position="95"/>
        <end position="118"/>
    </location>
</feature>
<dbReference type="AlphaFoldDB" id="A0AB37YSX7"/>
<dbReference type="Pfam" id="PF02687">
    <property type="entry name" value="FtsX"/>
    <property type="match status" value="1"/>
</dbReference>
<comment type="subcellular location">
    <subcellularLocation>
        <location evidence="1">Cell membrane</location>
        <topology evidence="1">Multi-pass membrane protein</topology>
    </subcellularLocation>
</comment>
<dbReference type="Proteomes" id="UP000195728">
    <property type="component" value="Unassembled WGS sequence"/>
</dbReference>
<keyword evidence="4 6" id="KW-1133">Transmembrane helix</keyword>
<feature type="transmembrane region" description="Helical" evidence="6">
    <location>
        <begin position="6"/>
        <end position="26"/>
    </location>
</feature>
<dbReference type="EMBL" id="FMBG01000013">
    <property type="protein sequence ID" value="SCC41230.1"/>
    <property type="molecule type" value="Genomic_DNA"/>
</dbReference>
<protein>
    <recommendedName>
        <fullName evidence="7">ABC3 transporter permease C-terminal domain-containing protein</fullName>
    </recommendedName>
</protein>
<name>A0AB37YSX7_9BACI</name>
<feature type="domain" description="ABC3 transporter permease C-terminal" evidence="7">
    <location>
        <begin position="5"/>
        <end position="121"/>
    </location>
</feature>